<dbReference type="Proteomes" id="UP000254235">
    <property type="component" value="Unassembled WGS sequence"/>
</dbReference>
<feature type="transmembrane region" description="Helical" evidence="8">
    <location>
        <begin position="238"/>
        <end position="257"/>
    </location>
</feature>
<evidence type="ECO:0000313" key="10">
    <source>
        <dbReference type="EMBL" id="SUC12329.1"/>
    </source>
</evidence>
<feature type="transmembrane region" description="Helical" evidence="8">
    <location>
        <begin position="300"/>
        <end position="317"/>
    </location>
</feature>
<dbReference type="Pfam" id="PF01040">
    <property type="entry name" value="UbiA"/>
    <property type="match status" value="1"/>
</dbReference>
<feature type="transmembrane region" description="Helical" evidence="8">
    <location>
        <begin position="159"/>
        <end position="180"/>
    </location>
</feature>
<dbReference type="GO" id="GO:0009234">
    <property type="term" value="P:menaquinone biosynthetic process"/>
    <property type="evidence" value="ECO:0007669"/>
    <property type="project" value="UniProtKB-UniRule"/>
</dbReference>
<comment type="function">
    <text evidence="8">Conversion of 1,4-dihydroxy-2-naphthoate (DHNA) to demethylmenaquinone (DMK).</text>
</comment>
<evidence type="ECO:0000256" key="8">
    <source>
        <dbReference type="HAMAP-Rule" id="MF_01937"/>
    </source>
</evidence>
<dbReference type="GO" id="GO:0046428">
    <property type="term" value="F:1,4-dihydroxy-2-naphthoate polyprenyltransferase activity"/>
    <property type="evidence" value="ECO:0007669"/>
    <property type="project" value="UniProtKB-UniRule"/>
</dbReference>
<dbReference type="HAMAP" id="MF_01937">
    <property type="entry name" value="MenA_1"/>
    <property type="match status" value="1"/>
</dbReference>
<feature type="transmembrane region" description="Helical" evidence="8">
    <location>
        <begin position="32"/>
        <end position="51"/>
    </location>
</feature>
<dbReference type="GO" id="GO:0005886">
    <property type="term" value="C:plasma membrane"/>
    <property type="evidence" value="ECO:0007669"/>
    <property type="project" value="UniProtKB-SubCell"/>
</dbReference>
<dbReference type="RefSeq" id="WP_115083164.1">
    <property type="nucleotide sequence ID" value="NZ_JABZUE010000029.1"/>
</dbReference>
<dbReference type="CDD" id="cd13962">
    <property type="entry name" value="PT_UbiA_UBIAD1"/>
    <property type="match status" value="1"/>
</dbReference>
<dbReference type="EMBL" id="UGTP01000001">
    <property type="protein sequence ID" value="SUC12329.1"/>
    <property type="molecule type" value="Genomic_DNA"/>
</dbReference>
<keyword evidence="7 8" id="KW-0472">Membrane</keyword>
<name>A0A379F110_9BACT</name>
<comment type="subcellular location">
    <subcellularLocation>
        <location evidence="8">Cell membrane</location>
        <topology evidence="8">Multi-pass membrane protein</topology>
    </subcellularLocation>
    <subcellularLocation>
        <location evidence="1">Membrane</location>
        <topology evidence="1">Multi-pass membrane protein</topology>
    </subcellularLocation>
</comment>
<keyword evidence="2 8" id="KW-0474">Menaquinone biosynthesis</keyword>
<comment type="pathway">
    <text evidence="8">Quinol/quinone metabolism; menaquinone biosynthesis; menaquinol from 1,4-dihydroxy-2-naphthoate: step 1/2.</text>
</comment>
<feature type="transmembrane region" description="Helical" evidence="8">
    <location>
        <begin position="263"/>
        <end position="280"/>
    </location>
</feature>
<feature type="transmembrane region" description="Helical" evidence="8">
    <location>
        <begin position="136"/>
        <end position="152"/>
    </location>
</feature>
<feature type="transmembrane region" description="Helical" evidence="8">
    <location>
        <begin position="192"/>
        <end position="209"/>
    </location>
</feature>
<dbReference type="NCBIfam" id="TIGR00751">
    <property type="entry name" value="menA"/>
    <property type="match status" value="1"/>
</dbReference>
<dbReference type="PANTHER" id="PTHR13929:SF0">
    <property type="entry name" value="UBIA PRENYLTRANSFERASE DOMAIN-CONTAINING PROTEIN 1"/>
    <property type="match status" value="1"/>
</dbReference>
<keyword evidence="4 8" id="KW-0808">Transferase</keyword>
<feature type="transmembrane region" description="Helical" evidence="8">
    <location>
        <begin position="57"/>
        <end position="77"/>
    </location>
</feature>
<dbReference type="GeneID" id="78570636"/>
<dbReference type="InterPro" id="IPR004657">
    <property type="entry name" value="MenA"/>
</dbReference>
<evidence type="ECO:0000256" key="4">
    <source>
        <dbReference type="ARBA" id="ARBA00022679"/>
    </source>
</evidence>
<evidence type="ECO:0000256" key="5">
    <source>
        <dbReference type="ARBA" id="ARBA00022692"/>
    </source>
</evidence>
<dbReference type="AlphaFoldDB" id="A0A379F110"/>
<organism evidence="10 11">
    <name type="scientific">Prevotella pallens</name>
    <dbReference type="NCBI Taxonomy" id="60133"/>
    <lineage>
        <taxon>Bacteria</taxon>
        <taxon>Pseudomonadati</taxon>
        <taxon>Bacteroidota</taxon>
        <taxon>Bacteroidia</taxon>
        <taxon>Bacteroidales</taxon>
        <taxon>Prevotellaceae</taxon>
        <taxon>Prevotella</taxon>
    </lineage>
</organism>
<comment type="similarity">
    <text evidence="8">Belongs to the MenA family. Type 1 subfamily.</text>
</comment>
<keyword evidence="3 8" id="KW-1003">Cell membrane</keyword>
<dbReference type="UniPathway" id="UPA00079">
    <property type="reaction ID" value="UER00168"/>
</dbReference>
<evidence type="ECO:0000256" key="1">
    <source>
        <dbReference type="ARBA" id="ARBA00004141"/>
    </source>
</evidence>
<dbReference type="EC" id="2.5.1.74" evidence="8 9"/>
<dbReference type="InterPro" id="IPR044878">
    <property type="entry name" value="UbiA_sf"/>
</dbReference>
<evidence type="ECO:0000256" key="2">
    <source>
        <dbReference type="ARBA" id="ARBA00022428"/>
    </source>
</evidence>
<dbReference type="PANTHER" id="PTHR13929">
    <property type="entry name" value="1,4-DIHYDROXY-2-NAPHTHOATE OCTAPRENYLTRANSFERASE"/>
    <property type="match status" value="1"/>
</dbReference>
<evidence type="ECO:0000256" key="9">
    <source>
        <dbReference type="NCBIfam" id="TIGR00751"/>
    </source>
</evidence>
<gene>
    <name evidence="8 10" type="primary">menA</name>
    <name evidence="10" type="ORF">NCTC13043_00931</name>
</gene>
<dbReference type="GO" id="GO:0042371">
    <property type="term" value="P:vitamin K biosynthetic process"/>
    <property type="evidence" value="ECO:0007669"/>
    <property type="project" value="TreeGrafter"/>
</dbReference>
<keyword evidence="5 8" id="KW-0812">Transmembrane</keyword>
<reference evidence="10 11" key="1">
    <citation type="submission" date="2018-06" db="EMBL/GenBank/DDBJ databases">
        <authorList>
            <consortium name="Pathogen Informatics"/>
            <person name="Doyle S."/>
        </authorList>
    </citation>
    <scope>NUCLEOTIDE SEQUENCE [LARGE SCALE GENOMIC DNA]</scope>
    <source>
        <strain evidence="10 11">NCTC13043</strain>
    </source>
</reference>
<feature type="transmembrane region" description="Helical" evidence="8">
    <location>
        <begin position="113"/>
        <end position="130"/>
    </location>
</feature>
<sequence>MSETKDLLSKLETNVKVNSLNAWILAARPKTLTGASVPIMIGIAFAFIDIGWERFQIIPAVLCVFFAFIMQIDANFVNDYFDCLKGNDDSETRLGPKRACSEGWITLRAMRRGLFLTTILACIVGLPLIYYGGWRMIVVGMFCVAFCFLYTTKLSYLGLGDLLVLIFFGIVPVCMTYYVILPKVAQTVTWQVFIASIACGLIIDTLLVVNNYRDRTNDKQANKYTLVVRIGEKRTEKLYLWLGIMGVCLMAIVFTSTNGTMNILSNAVVLLYLLFHIRTWNEMKRIKVGRELNNVLGQTARNMFVYGLLATIGILLIKL</sequence>
<evidence type="ECO:0000313" key="11">
    <source>
        <dbReference type="Proteomes" id="UP000254235"/>
    </source>
</evidence>
<protein>
    <recommendedName>
        <fullName evidence="8 9">1,4-dihydroxy-2-naphthoate octaprenyltransferase</fullName>
        <shortName evidence="8">DHNA-octaprenyltransferase</shortName>
        <ecNumber evidence="8 9">2.5.1.74</ecNumber>
    </recommendedName>
</protein>
<accession>A0A379F110</accession>
<evidence type="ECO:0000256" key="7">
    <source>
        <dbReference type="ARBA" id="ARBA00023136"/>
    </source>
</evidence>
<comment type="catalytic activity">
    <reaction evidence="8">
        <text>an all-trans-polyprenyl diphosphate + 1,4-dihydroxy-2-naphthoate + H(+) = a 2-demethylmenaquinol + CO2 + diphosphate</text>
        <dbReference type="Rhea" id="RHEA:26478"/>
        <dbReference type="Rhea" id="RHEA-COMP:9563"/>
        <dbReference type="Rhea" id="RHEA-COMP:9564"/>
        <dbReference type="ChEBI" id="CHEBI:11173"/>
        <dbReference type="ChEBI" id="CHEBI:15378"/>
        <dbReference type="ChEBI" id="CHEBI:16526"/>
        <dbReference type="ChEBI" id="CHEBI:33019"/>
        <dbReference type="ChEBI" id="CHEBI:55437"/>
        <dbReference type="ChEBI" id="CHEBI:58914"/>
        <dbReference type="EC" id="2.5.1.74"/>
    </reaction>
</comment>
<keyword evidence="6 8" id="KW-1133">Transmembrane helix</keyword>
<proteinExistence type="inferred from homology"/>
<evidence type="ECO:0000256" key="3">
    <source>
        <dbReference type="ARBA" id="ARBA00022475"/>
    </source>
</evidence>
<dbReference type="InterPro" id="IPR000537">
    <property type="entry name" value="UbiA_prenyltransferase"/>
</dbReference>
<dbReference type="InterPro" id="IPR026046">
    <property type="entry name" value="UBIAD1"/>
</dbReference>
<evidence type="ECO:0000256" key="6">
    <source>
        <dbReference type="ARBA" id="ARBA00022989"/>
    </source>
</evidence>
<dbReference type="PIRSF" id="PIRSF005355">
    <property type="entry name" value="UBIAD1"/>
    <property type="match status" value="1"/>
</dbReference>
<dbReference type="Gene3D" id="1.10.357.140">
    <property type="entry name" value="UbiA prenyltransferase"/>
    <property type="match status" value="1"/>
</dbReference>
<dbReference type="OrthoDB" id="9767568at2"/>